<sequence>MKTGADLRTLRKARGFGLRELARRAGITHKALQYWEAKATLDPRGYAVKAIAQALGAELVGGEFLDPFARARHGVLSKLDDFSSFPEPVAKSRRMPCNARTRKGTPCRAKSEPSKSRCRLHGGKSTGPRTPEGRAKIAEAQRKRWERWREERGK</sequence>
<dbReference type="Gene3D" id="1.10.260.40">
    <property type="entry name" value="lambda repressor-like DNA-binding domains"/>
    <property type="match status" value="1"/>
</dbReference>
<evidence type="ECO:0000259" key="2">
    <source>
        <dbReference type="PROSITE" id="PS50943"/>
    </source>
</evidence>
<comment type="caution">
    <text evidence="3">The sequence shown here is derived from an EMBL/GenBank/DDBJ whole genome shotgun (WGS) entry which is preliminary data.</text>
</comment>
<dbReference type="Pfam" id="PF13560">
    <property type="entry name" value="HTH_31"/>
    <property type="match status" value="1"/>
</dbReference>
<dbReference type="CDD" id="cd00093">
    <property type="entry name" value="HTH_XRE"/>
    <property type="match status" value="1"/>
</dbReference>
<keyword evidence="4" id="KW-1185">Reference proteome</keyword>
<dbReference type="PROSITE" id="PS50943">
    <property type="entry name" value="HTH_CROC1"/>
    <property type="match status" value="1"/>
</dbReference>
<evidence type="ECO:0000313" key="3">
    <source>
        <dbReference type="EMBL" id="MFD0978207.1"/>
    </source>
</evidence>
<proteinExistence type="predicted"/>
<dbReference type="EMBL" id="JBHTJT010000002">
    <property type="protein sequence ID" value="MFD0978207.1"/>
    <property type="molecule type" value="Genomic_DNA"/>
</dbReference>
<accession>A0ABW3IJD6</accession>
<dbReference type="InterPro" id="IPR010982">
    <property type="entry name" value="Lambda_DNA-bd_dom_sf"/>
</dbReference>
<feature type="compositionally biased region" description="Basic and acidic residues" evidence="1">
    <location>
        <begin position="131"/>
        <end position="154"/>
    </location>
</feature>
<gene>
    <name evidence="3" type="ORF">ACFQ2S_00940</name>
</gene>
<feature type="domain" description="HTH cro/C1-type" evidence="2">
    <location>
        <begin position="7"/>
        <end position="59"/>
    </location>
</feature>
<dbReference type="SUPFAM" id="SSF47413">
    <property type="entry name" value="lambda repressor-like DNA-binding domains"/>
    <property type="match status" value="1"/>
</dbReference>
<dbReference type="Proteomes" id="UP001597108">
    <property type="component" value="Unassembled WGS sequence"/>
</dbReference>
<feature type="region of interest" description="Disordered" evidence="1">
    <location>
        <begin position="93"/>
        <end position="154"/>
    </location>
</feature>
<dbReference type="NCBIfam" id="NF041373">
    <property type="entry name" value="HGG_STG"/>
    <property type="match status" value="1"/>
</dbReference>
<name>A0ABW3IJD6_9RHOB</name>
<evidence type="ECO:0000256" key="1">
    <source>
        <dbReference type="SAM" id="MobiDB-lite"/>
    </source>
</evidence>
<dbReference type="InterPro" id="IPR047675">
    <property type="entry name" value="Putative_zinc-bd"/>
</dbReference>
<dbReference type="InterPro" id="IPR001387">
    <property type="entry name" value="Cro/C1-type_HTH"/>
</dbReference>
<evidence type="ECO:0000313" key="4">
    <source>
        <dbReference type="Proteomes" id="UP001597108"/>
    </source>
</evidence>
<reference evidence="4" key="1">
    <citation type="journal article" date="2019" name="Int. J. Syst. Evol. Microbiol.">
        <title>The Global Catalogue of Microorganisms (GCM) 10K type strain sequencing project: providing services to taxonomists for standard genome sequencing and annotation.</title>
        <authorList>
            <consortium name="The Broad Institute Genomics Platform"/>
            <consortium name="The Broad Institute Genome Sequencing Center for Infectious Disease"/>
            <person name="Wu L."/>
            <person name="Ma J."/>
        </authorList>
    </citation>
    <scope>NUCLEOTIDE SEQUENCE [LARGE SCALE GENOMIC DNA]</scope>
    <source>
        <strain evidence="4">CCUG 60524</strain>
    </source>
</reference>
<organism evidence="3 4">
    <name type="scientific">Tropicimonas aquimaris</name>
    <dbReference type="NCBI Taxonomy" id="914152"/>
    <lineage>
        <taxon>Bacteria</taxon>
        <taxon>Pseudomonadati</taxon>
        <taxon>Pseudomonadota</taxon>
        <taxon>Alphaproteobacteria</taxon>
        <taxon>Rhodobacterales</taxon>
        <taxon>Roseobacteraceae</taxon>
        <taxon>Tropicimonas</taxon>
    </lineage>
</organism>
<dbReference type="RefSeq" id="WP_386071950.1">
    <property type="nucleotide sequence ID" value="NZ_JBHTJT010000002.1"/>
</dbReference>
<protein>
    <submittedName>
        <fullName evidence="3">HGGxSTG domain-containing protein</fullName>
    </submittedName>
</protein>
<dbReference type="SMART" id="SM00530">
    <property type="entry name" value="HTH_XRE"/>
    <property type="match status" value="1"/>
</dbReference>